<dbReference type="AlphaFoldDB" id="A0A381RAU7"/>
<evidence type="ECO:0008006" key="2">
    <source>
        <dbReference type="Google" id="ProtNLM"/>
    </source>
</evidence>
<dbReference type="EMBL" id="UINC01001786">
    <property type="protein sequence ID" value="SUZ88760.1"/>
    <property type="molecule type" value="Genomic_DNA"/>
</dbReference>
<reference evidence="1" key="1">
    <citation type="submission" date="2018-05" db="EMBL/GenBank/DDBJ databases">
        <authorList>
            <person name="Lanie J.A."/>
            <person name="Ng W.-L."/>
            <person name="Kazmierczak K.M."/>
            <person name="Andrzejewski T.M."/>
            <person name="Davidsen T.M."/>
            <person name="Wayne K.J."/>
            <person name="Tettelin H."/>
            <person name="Glass J.I."/>
            <person name="Rusch D."/>
            <person name="Podicherti R."/>
            <person name="Tsui H.-C.T."/>
            <person name="Winkler M.E."/>
        </authorList>
    </citation>
    <scope>NUCLEOTIDE SEQUENCE</scope>
</reference>
<proteinExistence type="predicted"/>
<dbReference type="Pfam" id="PF04456">
    <property type="entry name" value="DUF503"/>
    <property type="match status" value="1"/>
</dbReference>
<evidence type="ECO:0000313" key="1">
    <source>
        <dbReference type="EMBL" id="SUZ88760.1"/>
    </source>
</evidence>
<organism evidence="1">
    <name type="scientific">marine metagenome</name>
    <dbReference type="NCBI Taxonomy" id="408172"/>
    <lineage>
        <taxon>unclassified sequences</taxon>
        <taxon>metagenomes</taxon>
        <taxon>ecological metagenomes</taxon>
    </lineage>
</organism>
<accession>A0A381RAU7</accession>
<dbReference type="InterPro" id="IPR036746">
    <property type="entry name" value="TT1725-like_sf"/>
</dbReference>
<gene>
    <name evidence="1" type="ORF">METZ01_LOCUS41614</name>
</gene>
<name>A0A381RAU7_9ZZZZ</name>
<sequence>MHATLLQIEFHLPSCRSLKEKRRRLARLRDKFGRITNLAVCESGQNDMHDRAQWTFVAIASSEKIVHKNVQEVCDWCAQTLDATIVNIHRESIA</sequence>
<dbReference type="InterPro" id="IPR007546">
    <property type="entry name" value="DUF503"/>
</dbReference>
<dbReference type="SUPFAM" id="SSF103007">
    <property type="entry name" value="Hypothetical protein TT1725"/>
    <property type="match status" value="1"/>
</dbReference>
<dbReference type="Gene3D" id="3.30.70.1120">
    <property type="entry name" value="TT1725-like"/>
    <property type="match status" value="1"/>
</dbReference>
<protein>
    <recommendedName>
        <fullName evidence="2">DUF503 domain-containing protein</fullName>
    </recommendedName>
</protein>